<evidence type="ECO:0000313" key="2">
    <source>
        <dbReference type="EMBL" id="REA60844.1"/>
    </source>
</evidence>
<accession>A0A3D8YAN4</accession>
<evidence type="ECO:0000259" key="1">
    <source>
        <dbReference type="Pfam" id="PF18962"/>
    </source>
</evidence>
<reference evidence="2 3" key="1">
    <citation type="submission" date="2018-07" db="EMBL/GenBank/DDBJ databases">
        <title>Dyadobacter roseus sp. nov., isolated from rose rhizosphere soil.</title>
        <authorList>
            <person name="Chen L."/>
        </authorList>
    </citation>
    <scope>NUCLEOTIDE SEQUENCE [LARGE SCALE GENOMIC DNA]</scope>
    <source>
        <strain evidence="2 3">RS19</strain>
    </source>
</reference>
<dbReference type="NCBIfam" id="TIGR04183">
    <property type="entry name" value="Por_Secre_tail"/>
    <property type="match status" value="1"/>
</dbReference>
<dbReference type="InterPro" id="IPR026444">
    <property type="entry name" value="Secre_tail"/>
</dbReference>
<protein>
    <recommendedName>
        <fullName evidence="1">Secretion system C-terminal sorting domain-containing protein</fullName>
    </recommendedName>
</protein>
<comment type="caution">
    <text evidence="2">The sequence shown here is derived from an EMBL/GenBank/DDBJ whole genome shotgun (WGS) entry which is preliminary data.</text>
</comment>
<keyword evidence="3" id="KW-1185">Reference proteome</keyword>
<dbReference type="Proteomes" id="UP000256373">
    <property type="component" value="Unassembled WGS sequence"/>
</dbReference>
<dbReference type="Pfam" id="PF18962">
    <property type="entry name" value="Por_Secre_tail"/>
    <property type="match status" value="1"/>
</dbReference>
<evidence type="ECO:0000313" key="3">
    <source>
        <dbReference type="Proteomes" id="UP000256373"/>
    </source>
</evidence>
<sequence length="1425" mass="154740">MNFYIMKLTIRLLLLLIVIPLVAKAQNTITVGYAFKSACLGNVHKIPVTLSGNFAPDNKFTIQIRETATSPILATLPATLQSENMEVTFRDSTLSLYSSVEFRIVASSPSTESTWSNTTIHTKGRIQLSPAISDTINLGEELPIKFITRSSTEVDVTLNDGSSFELTSYSPSDYISFHQIKAHTNEPFYIKTATNDCGAMLTSGQIKPVANPISIQTTSTNAASICEGSQVSISYSLVGRVLPENGKYRVRFRSVPNRFRPENPFVAEAPAELKNGRIITHFPENLKLNTQTSFQVMILADDQQIVGSPGTYIVTVYPKPAVDFYTPDPIINVGDETRVGVIFKGVPPFSAELSDGSVISASYTGEVYLNKQPDKTTAYTIKSFSTGCGITNLAAPKVMTVRVLDGIAMMREQNLQIYCAGSTSKIRIKASGSYGPNTSYTVHAYYGPSKQYNFPASRNGEYLEFVIPELPAGTDPSMSYDGLNGFYVSSNNPSHRSSQYGNYLIQSKPSMVPSEYNKYVYDEPQLVPLSFNIYGKWPFKIEDEKGNITTVQNDWWRPEIYLDKTKEFKIKSISNSCFKTENIPPTRITLTSDSAPGLYLEPLTPVVCYSDSIEVTFSAPGNFTQENFFHIQVAINCCNFTTLKTVRSGGTYKVKLPAGMEEYPHPVSFKVVSVNPFFTSETRQIKVNTPLKKFTVSREGSEKEPVLMLESSDPMLYFGASGGNVTSITYLEDLTEKSAQFENPDNLGFKITPPVGKTTKYTLQSITNSCGTQYGSVSTYVKVVPFKIQLPGFVTSRDIFCSGSQISIPFGIENGTLGSSSFSLQISKKDEINYQTIASVESSGIFNTKLPSDLSAGDYKMKVISSSGAESNVVNFYVVVLPGATISSPLPQPISTENNTSVDLKLDFTGSSPWTAVFEDNSSQTTNLNPDIRKALVKTGRNFELKTVYNMCGYGPVSGSVAVKVNAALNVSTYEQTACKGNNFVLNYELVGDVDLSDDYIRFELFDPATSKSILLDSTKIRQGKIELKIPVNLTGSHYQINCTVRNTKLSTLIYIALTRPVEVTLTGNTTINNGERTQLAVRSNSAIAETVSYVLSNGSTGSFVGGGSGFSYIEVRPAVTTTYTLSSVSNSCGAGKVSGVVTVEVNPESTKTIVVNGFSSNSMGLCTGDSLFVQFTARGAFTANNAMTIQLSDTTGKNFRSLVTNGTQSPLRALIPSDLSAGKHYRLRIVASDPGTASSAYAYPFVVSNKSSAHFASESALYNGIDNPLVIVLLEGGGPWRYGLSSGNSSIIQTRYSSNAVDSVYLTQASPGQTYTLVNVYNDCGAGTVKSPASITVSVLTAEPSPVRPMVTFGPNPSSDKVILKFASAASRKIKLSDLRGITLQTKQATGKDEEVDLRALSPGIYLINIEEKNASTVLKVIKQ</sequence>
<feature type="domain" description="Secretion system C-terminal sorting" evidence="1">
    <location>
        <begin position="1356"/>
        <end position="1423"/>
    </location>
</feature>
<dbReference type="EMBL" id="QNUL01000009">
    <property type="protein sequence ID" value="REA60844.1"/>
    <property type="molecule type" value="Genomic_DNA"/>
</dbReference>
<proteinExistence type="predicted"/>
<name>A0A3D8YAN4_9BACT</name>
<organism evidence="2 3">
    <name type="scientific">Dyadobacter luteus</name>
    <dbReference type="NCBI Taxonomy" id="2259619"/>
    <lineage>
        <taxon>Bacteria</taxon>
        <taxon>Pseudomonadati</taxon>
        <taxon>Bacteroidota</taxon>
        <taxon>Cytophagia</taxon>
        <taxon>Cytophagales</taxon>
        <taxon>Spirosomataceae</taxon>
        <taxon>Dyadobacter</taxon>
    </lineage>
</organism>
<gene>
    <name evidence="2" type="ORF">DSL64_13125</name>
</gene>